<evidence type="ECO:0000256" key="5">
    <source>
        <dbReference type="ARBA" id="ARBA00023235"/>
    </source>
</evidence>
<keyword evidence="5" id="KW-0413">Isomerase</keyword>
<dbReference type="Gene3D" id="3.40.50.720">
    <property type="entry name" value="NAD(P)-binding Rossmann-like Domain"/>
    <property type="match status" value="3"/>
</dbReference>
<evidence type="ECO:0000256" key="1">
    <source>
        <dbReference type="ARBA" id="ARBA00001974"/>
    </source>
</evidence>
<dbReference type="Proteomes" id="UP000004550">
    <property type="component" value="Chromosome"/>
</dbReference>
<protein>
    <submittedName>
        <fullName evidence="7">UDP-galactopyranose mutase</fullName>
    </submittedName>
</protein>
<evidence type="ECO:0000259" key="6">
    <source>
        <dbReference type="Pfam" id="PF03275"/>
    </source>
</evidence>
<feature type="domain" description="UDP-galactopyranose mutase C-terminal" evidence="6">
    <location>
        <begin position="164"/>
        <end position="368"/>
    </location>
</feature>
<evidence type="ECO:0000256" key="3">
    <source>
        <dbReference type="ARBA" id="ARBA00022630"/>
    </source>
</evidence>
<keyword evidence="4" id="KW-0274">FAD</keyword>
<name>A0A1L5BQV4_SPHIB</name>
<dbReference type="SUPFAM" id="SSF51971">
    <property type="entry name" value="Nucleotide-binding domain"/>
    <property type="match status" value="1"/>
</dbReference>
<accession>A0A1L5BQV4</accession>
<dbReference type="PANTHER" id="PTHR21197">
    <property type="entry name" value="UDP-GALACTOPYRANOSE MUTASE"/>
    <property type="match status" value="1"/>
</dbReference>
<dbReference type="Pfam" id="PF03275">
    <property type="entry name" value="GLF"/>
    <property type="match status" value="1"/>
</dbReference>
<reference evidence="7 8" key="1">
    <citation type="journal article" date="2012" name="J. Bacteriol.">
        <title>Genome sequence of Sphingobium indicum B90A, a hexachlorocyclohexane-degrading bacterium.</title>
        <authorList>
            <person name="Anand S."/>
            <person name="Sangwan N."/>
            <person name="Lata P."/>
            <person name="Kaur J."/>
            <person name="Dua A."/>
            <person name="Singh A.K."/>
            <person name="Verma M."/>
            <person name="Kaur J."/>
            <person name="Khurana J.P."/>
            <person name="Khurana P."/>
            <person name="Mathur S."/>
            <person name="Lal R."/>
        </authorList>
    </citation>
    <scope>NUCLEOTIDE SEQUENCE [LARGE SCALE GENOMIC DNA]</scope>
    <source>
        <strain evidence="8">DSM 16412 / CCM 7286 / MTCC 6364 / B90A</strain>
    </source>
</reference>
<dbReference type="KEGG" id="sinb:SIDU_12390"/>
<evidence type="ECO:0000256" key="2">
    <source>
        <dbReference type="ARBA" id="ARBA00009321"/>
    </source>
</evidence>
<dbReference type="GO" id="GO:0008767">
    <property type="term" value="F:UDP-galactopyranose mutase activity"/>
    <property type="evidence" value="ECO:0007669"/>
    <property type="project" value="InterPro"/>
</dbReference>
<gene>
    <name evidence="7" type="ORF">SIDU_12390</name>
</gene>
<dbReference type="RefSeq" id="WP_025772837.1">
    <property type="nucleotide sequence ID" value="NZ_CP013070.1"/>
</dbReference>
<dbReference type="SUPFAM" id="SSF54373">
    <property type="entry name" value="FAD-linked reductases, C-terminal domain"/>
    <property type="match status" value="1"/>
</dbReference>
<evidence type="ECO:0000313" key="7">
    <source>
        <dbReference type="EMBL" id="APL95246.1"/>
    </source>
</evidence>
<dbReference type="EMBL" id="CP013070">
    <property type="protein sequence ID" value="APL95246.1"/>
    <property type="molecule type" value="Genomic_DNA"/>
</dbReference>
<proteinExistence type="inferred from homology"/>
<sequence>MTLTHQPALADALGTADVVIVGCGFYGATVAERCANELGKKVVILERRDHIAGNAYTEDDQETGIEVHRYGAHLFHTSNIEVWNYVNRFAHFTNYSHRVFTRHRNNIYSMPMNLATLCQFFGKAFTPDEAKALIAEQAGELAGRRPTNLEEKAISLIGRPLYEAFIRGYTAKQWQTDPRDLPEHIITRLPVRYNFDSRYFSDKFEGLPEKGYTALFENMLDHDNIEVFCGVDFFDVRGLIQKSVPILYTGPIDRYFDYSEGALGWRTVDFEKQVLNVQDFQGTSVMNYADEEVPYTRILEFRHFYPDRPYAADKTVIFREYSRFAGVSDEPYYPINTAKDDTVYARYKVRAKMEERVIFGGRLGTYRYLDMHQAIGAALKAYERLKLMMI</sequence>
<dbReference type="NCBIfam" id="TIGR00031">
    <property type="entry name" value="UDP-GALP_mutase"/>
    <property type="match status" value="1"/>
</dbReference>
<dbReference type="AlphaFoldDB" id="A0A1L5BQV4"/>
<dbReference type="InterPro" id="IPR004379">
    <property type="entry name" value="UDP-GALP_mutase"/>
</dbReference>
<evidence type="ECO:0000313" key="8">
    <source>
        <dbReference type="Proteomes" id="UP000004550"/>
    </source>
</evidence>
<evidence type="ECO:0000256" key="4">
    <source>
        <dbReference type="ARBA" id="ARBA00022827"/>
    </source>
</evidence>
<organism evidence="7 8">
    <name type="scientific">Sphingobium indicum (strain DSM 16412 / CCM 7286 / MTCC 6364 / B90A)</name>
    <dbReference type="NCBI Taxonomy" id="861109"/>
    <lineage>
        <taxon>Bacteria</taxon>
        <taxon>Pseudomonadati</taxon>
        <taxon>Pseudomonadota</taxon>
        <taxon>Alphaproteobacteria</taxon>
        <taxon>Sphingomonadales</taxon>
        <taxon>Sphingomonadaceae</taxon>
        <taxon>Sphingobium</taxon>
    </lineage>
</organism>
<dbReference type="GO" id="GO:0005829">
    <property type="term" value="C:cytosol"/>
    <property type="evidence" value="ECO:0007669"/>
    <property type="project" value="TreeGrafter"/>
</dbReference>
<dbReference type="GO" id="GO:0050660">
    <property type="term" value="F:flavin adenine dinucleotide binding"/>
    <property type="evidence" value="ECO:0007669"/>
    <property type="project" value="TreeGrafter"/>
</dbReference>
<dbReference type="PANTHER" id="PTHR21197:SF0">
    <property type="entry name" value="UDP-GALACTOPYRANOSE MUTASE"/>
    <property type="match status" value="1"/>
</dbReference>
<dbReference type="InterPro" id="IPR015899">
    <property type="entry name" value="UDP-GalPyranose_mutase_C"/>
</dbReference>
<dbReference type="FunFam" id="3.40.50.720:FF:000354">
    <property type="entry name" value="UDP-galactopyranose mutase"/>
    <property type="match status" value="1"/>
</dbReference>
<keyword evidence="3" id="KW-0285">Flavoprotein</keyword>
<comment type="cofactor">
    <cofactor evidence="1">
        <name>FAD</name>
        <dbReference type="ChEBI" id="CHEBI:57692"/>
    </cofactor>
</comment>
<dbReference type="Pfam" id="PF13450">
    <property type="entry name" value="NAD_binding_8"/>
    <property type="match status" value="1"/>
</dbReference>
<dbReference type="FunFam" id="3.40.50.720:FF:000397">
    <property type="entry name" value="UDP-galactopyranose mutase"/>
    <property type="match status" value="1"/>
</dbReference>
<comment type="similarity">
    <text evidence="2">Belongs to the UDP-galactopyranose/dTDP-fucopyranose mutase family.</text>
</comment>